<gene>
    <name evidence="2" type="ORF">RUM44_005666</name>
</gene>
<protein>
    <recommendedName>
        <fullName evidence="1">60S ribosomal export protein NMD3 OB-fold domain-containing protein</fullName>
    </recommendedName>
</protein>
<evidence type="ECO:0000313" key="2">
    <source>
        <dbReference type="EMBL" id="KAK6630115.1"/>
    </source>
</evidence>
<dbReference type="Pfam" id="PF21192">
    <property type="entry name" value="OB_NMD3"/>
    <property type="match status" value="1"/>
</dbReference>
<name>A0ABR1AWV0_POLSC</name>
<accession>A0ABR1AWV0</accession>
<dbReference type="EMBL" id="JAWJWF010000009">
    <property type="protein sequence ID" value="KAK6630115.1"/>
    <property type="molecule type" value="Genomic_DNA"/>
</dbReference>
<reference evidence="2 3" key="1">
    <citation type="submission" date="2023-09" db="EMBL/GenBank/DDBJ databases">
        <title>Genomes of two closely related lineages of the louse Polyplax serrata with different host specificities.</title>
        <authorList>
            <person name="Martinu J."/>
            <person name="Tarabai H."/>
            <person name="Stefka J."/>
            <person name="Hypsa V."/>
        </authorList>
    </citation>
    <scope>NUCLEOTIDE SEQUENCE [LARGE SCALE GENOMIC DNA]</scope>
    <source>
        <strain evidence="2">98ZLc_SE</strain>
    </source>
</reference>
<dbReference type="InterPro" id="IPR048898">
    <property type="entry name" value="OB_NMD3"/>
</dbReference>
<evidence type="ECO:0000313" key="3">
    <source>
        <dbReference type="Proteomes" id="UP001359485"/>
    </source>
</evidence>
<sequence>MKLNSGSKSYKAAYVELHVAEVNSTIFWRTPFSVICNPSQMVEFVVMEMEVKSAGEQQKFRGQGTISHKHLLADVWVVKASELGITEGSIHTRTHLGAILKPGDSVLGYHLSDFNINDTNFEKLREADVPDVILVKKYYGERSARKRARNWKLRHLNEDAMNFNKTSEEFEEFLEDLEEDPAYRHNINIYKDKDQVPVSYDDMDDPTFPRITLAEMLEDLQIDNDGDAEMEEEN</sequence>
<comment type="caution">
    <text evidence="2">The sequence shown here is derived from an EMBL/GenBank/DDBJ whole genome shotgun (WGS) entry which is preliminary data.</text>
</comment>
<feature type="domain" description="60S ribosomal export protein NMD3 OB-fold" evidence="1">
    <location>
        <begin position="41"/>
        <end position="137"/>
    </location>
</feature>
<dbReference type="PANTHER" id="PTHR12746">
    <property type="entry name" value="NONSENSE-MEDIATED MRNA DECAY PROTEIN 3"/>
    <property type="match status" value="1"/>
</dbReference>
<evidence type="ECO:0000259" key="1">
    <source>
        <dbReference type="Pfam" id="PF21192"/>
    </source>
</evidence>
<dbReference type="PANTHER" id="PTHR12746:SF2">
    <property type="entry name" value="60S RIBOSOMAL EXPORT PROTEIN NMD3"/>
    <property type="match status" value="1"/>
</dbReference>
<keyword evidence="3" id="KW-1185">Reference proteome</keyword>
<dbReference type="InterPro" id="IPR039768">
    <property type="entry name" value="Nmd3"/>
</dbReference>
<organism evidence="2 3">
    <name type="scientific">Polyplax serrata</name>
    <name type="common">Common mouse louse</name>
    <dbReference type="NCBI Taxonomy" id="468196"/>
    <lineage>
        <taxon>Eukaryota</taxon>
        <taxon>Metazoa</taxon>
        <taxon>Ecdysozoa</taxon>
        <taxon>Arthropoda</taxon>
        <taxon>Hexapoda</taxon>
        <taxon>Insecta</taxon>
        <taxon>Pterygota</taxon>
        <taxon>Neoptera</taxon>
        <taxon>Paraneoptera</taxon>
        <taxon>Psocodea</taxon>
        <taxon>Troctomorpha</taxon>
        <taxon>Phthiraptera</taxon>
        <taxon>Anoplura</taxon>
        <taxon>Polyplacidae</taxon>
        <taxon>Polyplax</taxon>
    </lineage>
</organism>
<dbReference type="Proteomes" id="UP001359485">
    <property type="component" value="Unassembled WGS sequence"/>
</dbReference>
<proteinExistence type="predicted"/>